<organism evidence="1 2">
    <name type="scientific">Exocentrus adspersus</name>
    <dbReference type="NCBI Taxonomy" id="1586481"/>
    <lineage>
        <taxon>Eukaryota</taxon>
        <taxon>Metazoa</taxon>
        <taxon>Ecdysozoa</taxon>
        <taxon>Arthropoda</taxon>
        <taxon>Hexapoda</taxon>
        <taxon>Insecta</taxon>
        <taxon>Pterygota</taxon>
        <taxon>Neoptera</taxon>
        <taxon>Endopterygota</taxon>
        <taxon>Coleoptera</taxon>
        <taxon>Polyphaga</taxon>
        <taxon>Cucujiformia</taxon>
        <taxon>Chrysomeloidea</taxon>
        <taxon>Cerambycidae</taxon>
        <taxon>Lamiinae</taxon>
        <taxon>Acanthocinini</taxon>
        <taxon>Exocentrus</taxon>
    </lineage>
</organism>
<accession>A0AAV8VKA3</accession>
<sequence length="309" mass="34852">MVNLAYLTAPAEVIEQLSVTKEAQAQVSVWHVVDGLRGPKINQLVRLARHKTISEALAHALEIEAVKEASRVATNPYQDQDKKTKTVCGAEGHVRRWCPQNDSLLKAPSPSTSQVRQIWVYTRQNQDVKVKKIYLDDWISQILEKYKNRSIGIRVQERRPMGCYQALPPQKIPLQCNGSSLALPGRICGRECKMIIDTDSSHTVVRPNIVAHCRMQDTEEKYRARCEVIPVKGVHLAEIKIGNKTFKQKGFVADITDDVLLGLDIMSKDFILDLPKRVMIIDDEEVPLNGLKTQAAFTRRVKIVCHIAS</sequence>
<dbReference type="Pfam" id="PF13975">
    <property type="entry name" value="gag-asp_proteas"/>
    <property type="match status" value="1"/>
</dbReference>
<evidence type="ECO:0000313" key="1">
    <source>
        <dbReference type="EMBL" id="KAJ8914792.1"/>
    </source>
</evidence>
<proteinExistence type="predicted"/>
<dbReference type="CDD" id="cd00303">
    <property type="entry name" value="retropepsin_like"/>
    <property type="match status" value="1"/>
</dbReference>
<dbReference type="Proteomes" id="UP001159042">
    <property type="component" value="Unassembled WGS sequence"/>
</dbReference>
<evidence type="ECO:0000313" key="2">
    <source>
        <dbReference type="Proteomes" id="UP001159042"/>
    </source>
</evidence>
<reference evidence="1 2" key="1">
    <citation type="journal article" date="2023" name="Insect Mol. Biol.">
        <title>Genome sequencing provides insights into the evolution of gene families encoding plant cell wall-degrading enzymes in longhorned beetles.</title>
        <authorList>
            <person name="Shin N.R."/>
            <person name="Okamura Y."/>
            <person name="Kirsch R."/>
            <person name="Pauchet Y."/>
        </authorList>
    </citation>
    <scope>NUCLEOTIDE SEQUENCE [LARGE SCALE GENOMIC DNA]</scope>
    <source>
        <strain evidence="1">EAD_L_NR</strain>
    </source>
</reference>
<comment type="caution">
    <text evidence="1">The sequence shown here is derived from an EMBL/GenBank/DDBJ whole genome shotgun (WGS) entry which is preliminary data.</text>
</comment>
<dbReference type="AlphaFoldDB" id="A0AAV8VKA3"/>
<dbReference type="InterPro" id="IPR021109">
    <property type="entry name" value="Peptidase_aspartic_dom_sf"/>
</dbReference>
<dbReference type="Gene3D" id="2.40.70.10">
    <property type="entry name" value="Acid Proteases"/>
    <property type="match status" value="1"/>
</dbReference>
<dbReference type="EMBL" id="JANEYG010000063">
    <property type="protein sequence ID" value="KAJ8914792.1"/>
    <property type="molecule type" value="Genomic_DNA"/>
</dbReference>
<dbReference type="SUPFAM" id="SSF50630">
    <property type="entry name" value="Acid proteases"/>
    <property type="match status" value="1"/>
</dbReference>
<keyword evidence="2" id="KW-1185">Reference proteome</keyword>
<name>A0AAV8VKA3_9CUCU</name>
<gene>
    <name evidence="1" type="ORF">NQ315_014534</name>
</gene>
<protein>
    <submittedName>
        <fullName evidence="1">Uncharacterized protein</fullName>
    </submittedName>
</protein>